<dbReference type="EMBL" id="QTSX02007577">
    <property type="protein sequence ID" value="KAJ9048110.1"/>
    <property type="molecule type" value="Genomic_DNA"/>
</dbReference>
<dbReference type="Proteomes" id="UP001165960">
    <property type="component" value="Unassembled WGS sequence"/>
</dbReference>
<evidence type="ECO:0000313" key="2">
    <source>
        <dbReference type="Proteomes" id="UP001165960"/>
    </source>
</evidence>
<evidence type="ECO:0000313" key="1">
    <source>
        <dbReference type="EMBL" id="KAJ9048110.1"/>
    </source>
</evidence>
<sequence>MMDDITATSEDVLWTFDPEFYHFGGGIPVSGELNCPHMTYCLVTANWRDATWNVERVMFTKHGNQMPQRITHLINNITKEASSHFMVIHGPREGKVIFNQMSLGLTGQHLNGVHPFDVSVFLKLLPLFLPSGLPDGVISFD</sequence>
<comment type="caution">
    <text evidence="1">The sequence shown here is derived from an EMBL/GenBank/DDBJ whole genome shotgun (WGS) entry which is preliminary data.</text>
</comment>
<protein>
    <submittedName>
        <fullName evidence="1">Uncharacterized protein</fullName>
    </submittedName>
</protein>
<name>A0ACC2RDG4_9FUNG</name>
<keyword evidence="2" id="KW-1185">Reference proteome</keyword>
<proteinExistence type="predicted"/>
<accession>A0ACC2RDG4</accession>
<gene>
    <name evidence="1" type="ORF">DSO57_1038362</name>
</gene>
<reference evidence="1" key="1">
    <citation type="submission" date="2022-04" db="EMBL/GenBank/DDBJ databases">
        <title>Genome of the entomopathogenic fungus Entomophthora muscae.</title>
        <authorList>
            <person name="Elya C."/>
            <person name="Lovett B.R."/>
            <person name="Lee E."/>
            <person name="Macias A.M."/>
            <person name="Hajek A.E."/>
            <person name="De Bivort B.L."/>
            <person name="Kasson M.T."/>
            <person name="De Fine Licht H.H."/>
            <person name="Stajich J.E."/>
        </authorList>
    </citation>
    <scope>NUCLEOTIDE SEQUENCE</scope>
    <source>
        <strain evidence="1">Berkeley</strain>
    </source>
</reference>
<organism evidence="1 2">
    <name type="scientific">Entomophthora muscae</name>
    <dbReference type="NCBI Taxonomy" id="34485"/>
    <lineage>
        <taxon>Eukaryota</taxon>
        <taxon>Fungi</taxon>
        <taxon>Fungi incertae sedis</taxon>
        <taxon>Zoopagomycota</taxon>
        <taxon>Entomophthoromycotina</taxon>
        <taxon>Entomophthoromycetes</taxon>
        <taxon>Entomophthorales</taxon>
        <taxon>Entomophthoraceae</taxon>
        <taxon>Entomophthora</taxon>
    </lineage>
</organism>